<protein>
    <recommendedName>
        <fullName evidence="5">DUF3564 domain-containing protein</fullName>
    </recommendedName>
</protein>
<evidence type="ECO:0000313" key="2">
    <source>
        <dbReference type="EMBL" id="OAJ59052.1"/>
    </source>
</evidence>
<evidence type="ECO:0000313" key="3">
    <source>
        <dbReference type="Proteomes" id="UP000077961"/>
    </source>
</evidence>
<dbReference type="Proteomes" id="UP000078116">
    <property type="component" value="Unassembled WGS sequence"/>
</dbReference>
<name>A0A1A9N0L9_9BURK</name>
<comment type="caution">
    <text evidence="1">The sequence shown here is derived from an EMBL/GenBank/DDBJ whole genome shotgun (WGS) entry which is preliminary data.</text>
</comment>
<organism evidence="1 4">
    <name type="scientific">Paraburkholderia ginsengiterrae</name>
    <dbReference type="NCBI Taxonomy" id="1462993"/>
    <lineage>
        <taxon>Bacteria</taxon>
        <taxon>Pseudomonadati</taxon>
        <taxon>Pseudomonadota</taxon>
        <taxon>Betaproteobacteria</taxon>
        <taxon>Burkholderiales</taxon>
        <taxon>Burkholderiaceae</taxon>
        <taxon>Paraburkholderia</taxon>
    </lineage>
</organism>
<dbReference type="RefSeq" id="WP_064267943.1">
    <property type="nucleotide sequence ID" value="NZ_LXJZ01000161.1"/>
</dbReference>
<gene>
    <name evidence="2" type="ORF">A6V36_28800</name>
    <name evidence="1" type="ORF">A6V37_08945</name>
</gene>
<sequence length="140" mass="15564">MRITVHLDTFECADLAVYAILWLDREARKWSREGHAVIDVPEWGKLGYSNGGTRIYDAAGTHRFCELSGLDLTSPGGPFEGESGQVLWYRHAHRAPVVGQWHVQCVDEHDVEPENGVFADGDVVLHPSTWRQPGAPDDSA</sequence>
<dbReference type="AlphaFoldDB" id="A0A1A9N0L9"/>
<proteinExistence type="predicted"/>
<evidence type="ECO:0000313" key="1">
    <source>
        <dbReference type="EMBL" id="OAJ53500.1"/>
    </source>
</evidence>
<accession>A0A1A9N0L9</accession>
<dbReference type="STRING" id="1462993.A6V36_28800"/>
<dbReference type="EMBL" id="LXKA01000360">
    <property type="protein sequence ID" value="OAJ53500.1"/>
    <property type="molecule type" value="Genomic_DNA"/>
</dbReference>
<dbReference type="EMBL" id="LXJZ01000161">
    <property type="protein sequence ID" value="OAJ59052.1"/>
    <property type="molecule type" value="Genomic_DNA"/>
</dbReference>
<keyword evidence="3" id="KW-1185">Reference proteome</keyword>
<evidence type="ECO:0008006" key="5">
    <source>
        <dbReference type="Google" id="ProtNLM"/>
    </source>
</evidence>
<dbReference type="InterPro" id="IPR021947">
    <property type="entry name" value="DUF3564"/>
</dbReference>
<dbReference type="Pfam" id="PF12087">
    <property type="entry name" value="DUF3564"/>
    <property type="match status" value="1"/>
</dbReference>
<dbReference type="Proteomes" id="UP000077961">
    <property type="component" value="Unassembled WGS sequence"/>
</dbReference>
<reference evidence="3 4" key="1">
    <citation type="submission" date="2016-04" db="EMBL/GenBank/DDBJ databases">
        <title>Reclassification of Paraburkholderia panaciterrae (Farh et al. 2015) Dobritsa &amp; Samadpour 2016 as a later homotypic synonym of Paraburkholderia ginsengiterrae (Farh et al. 2015) Dobritsa &amp; Samadpour 2016.</title>
        <authorList>
            <person name="Dobritsa A.P."/>
            <person name="Kutumbaka K."/>
            <person name="Samadpour M."/>
        </authorList>
    </citation>
    <scope>NUCLEOTIDE SEQUENCE [LARGE SCALE GENOMIC DNA]</scope>
    <source>
        <strain evidence="1 4">DCY85</strain>
        <strain evidence="2 3">DCY85-1</strain>
    </source>
</reference>
<dbReference type="OrthoDB" id="9130024at2"/>
<evidence type="ECO:0000313" key="4">
    <source>
        <dbReference type="Proteomes" id="UP000078116"/>
    </source>
</evidence>